<dbReference type="HOGENOM" id="CLU_2813010_0_0_1"/>
<dbReference type="RefSeq" id="XP_009848737.1">
    <property type="nucleotide sequence ID" value="XM_009850435.1"/>
</dbReference>
<organism evidence="1 2">
    <name type="scientific">Neurospora tetrasperma (strain FGSC 2508 / ATCC MYA-4615 / P0657)</name>
    <dbReference type="NCBI Taxonomy" id="510951"/>
    <lineage>
        <taxon>Eukaryota</taxon>
        <taxon>Fungi</taxon>
        <taxon>Dikarya</taxon>
        <taxon>Ascomycota</taxon>
        <taxon>Pezizomycotina</taxon>
        <taxon>Sordariomycetes</taxon>
        <taxon>Sordariomycetidae</taxon>
        <taxon>Sordariales</taxon>
        <taxon>Sordariaceae</taxon>
        <taxon>Neurospora</taxon>
    </lineage>
</organism>
<dbReference type="Proteomes" id="UP000008065">
    <property type="component" value="Unassembled WGS sequence"/>
</dbReference>
<dbReference type="EMBL" id="GL891303">
    <property type="protein sequence ID" value="EGO59088.1"/>
    <property type="molecule type" value="Genomic_DNA"/>
</dbReference>
<name>F8MJ39_NEUT8</name>
<gene>
    <name evidence="1" type="ORF">NEUTE1DRAFT_38203</name>
</gene>
<dbReference type="AlphaFoldDB" id="F8MJ39"/>
<dbReference type="OrthoDB" id="10534146at2759"/>
<dbReference type="GeneID" id="20827632"/>
<evidence type="ECO:0000313" key="2">
    <source>
        <dbReference type="Proteomes" id="UP000008065"/>
    </source>
</evidence>
<protein>
    <submittedName>
        <fullName evidence="1">Uncharacterized protein</fullName>
    </submittedName>
</protein>
<accession>F8MJ39</accession>
<evidence type="ECO:0000313" key="1">
    <source>
        <dbReference type="EMBL" id="EGO59088.1"/>
    </source>
</evidence>
<reference evidence="2" key="1">
    <citation type="journal article" date="2011" name="Genetics">
        <title>Massive changes in genome architecture accompany the transition to self-fertility in the filamentous fungus Neurospora tetrasperma.</title>
        <authorList>
            <person name="Ellison C.E."/>
            <person name="Stajich J.E."/>
            <person name="Jacobson D.J."/>
            <person name="Natvig D.O."/>
            <person name="Lapidus A."/>
            <person name="Foster B."/>
            <person name="Aerts A."/>
            <person name="Riley R."/>
            <person name="Lindquist E.A."/>
            <person name="Grigoriev I.V."/>
            <person name="Taylor J.W."/>
        </authorList>
    </citation>
    <scope>NUCLEOTIDE SEQUENCE [LARGE SCALE GENOMIC DNA]</scope>
    <source>
        <strain evidence="2">FGSC 2508 / P0657</strain>
    </source>
</reference>
<sequence length="67" mass="7441">MSEPPGRNTSLAVPKTRENKAIEHASSSTANLLEGYEHCQPVITVNTFQSNQFLDAYLKWCLNGQTC</sequence>
<keyword evidence="2" id="KW-1185">Reference proteome</keyword>
<dbReference type="VEuPathDB" id="FungiDB:NEUTE1DRAFT_38203"/>
<proteinExistence type="predicted"/>
<dbReference type="KEGG" id="nte:NEUTE1DRAFT38203"/>